<keyword evidence="2" id="KW-1185">Reference proteome</keyword>
<dbReference type="AlphaFoldDB" id="A0A6G1JFG1"/>
<gene>
    <name evidence="1" type="ORF">K458DRAFT_427421</name>
</gene>
<protein>
    <submittedName>
        <fullName evidence="1">Uncharacterized protein</fullName>
    </submittedName>
</protein>
<reference evidence="1" key="1">
    <citation type="journal article" date="2020" name="Stud. Mycol.">
        <title>101 Dothideomycetes genomes: a test case for predicting lifestyles and emergence of pathogens.</title>
        <authorList>
            <person name="Haridas S."/>
            <person name="Albert R."/>
            <person name="Binder M."/>
            <person name="Bloem J."/>
            <person name="Labutti K."/>
            <person name="Salamov A."/>
            <person name="Andreopoulos B."/>
            <person name="Baker S."/>
            <person name="Barry K."/>
            <person name="Bills G."/>
            <person name="Bluhm B."/>
            <person name="Cannon C."/>
            <person name="Castanera R."/>
            <person name="Culley D."/>
            <person name="Daum C."/>
            <person name="Ezra D."/>
            <person name="Gonzalez J."/>
            <person name="Henrissat B."/>
            <person name="Kuo A."/>
            <person name="Liang C."/>
            <person name="Lipzen A."/>
            <person name="Lutzoni F."/>
            <person name="Magnuson J."/>
            <person name="Mondo S."/>
            <person name="Nolan M."/>
            <person name="Ohm R."/>
            <person name="Pangilinan J."/>
            <person name="Park H.-J."/>
            <person name="Ramirez L."/>
            <person name="Alfaro M."/>
            <person name="Sun H."/>
            <person name="Tritt A."/>
            <person name="Yoshinaga Y."/>
            <person name="Zwiers L.-H."/>
            <person name="Turgeon B."/>
            <person name="Goodwin S."/>
            <person name="Spatafora J."/>
            <person name="Crous P."/>
            <person name="Grigoriev I."/>
        </authorList>
    </citation>
    <scope>NUCLEOTIDE SEQUENCE</scope>
    <source>
        <strain evidence="1">CBS 122367</strain>
    </source>
</reference>
<organism evidence="1 2">
    <name type="scientific">Lentithecium fluviatile CBS 122367</name>
    <dbReference type="NCBI Taxonomy" id="1168545"/>
    <lineage>
        <taxon>Eukaryota</taxon>
        <taxon>Fungi</taxon>
        <taxon>Dikarya</taxon>
        <taxon>Ascomycota</taxon>
        <taxon>Pezizomycotina</taxon>
        <taxon>Dothideomycetes</taxon>
        <taxon>Pleosporomycetidae</taxon>
        <taxon>Pleosporales</taxon>
        <taxon>Massarineae</taxon>
        <taxon>Lentitheciaceae</taxon>
        <taxon>Lentithecium</taxon>
    </lineage>
</organism>
<sequence>MENKRGLYGTSLSEVVVVKSRTDAACRKALVAMATAGLGAASVEVSRGTRRTRISQIRLREGLGFVDGCEGIWPTMDNFHDARERRRNLPRRCTKIVVTHIKTACTRSKARGLKHALTWTKRQRQQVGLTALTSVSAKRVDASTSHSISMLAAAEPAPNASPHHQAHSLFLNRAALAVTFNEKQ</sequence>
<dbReference type="EMBL" id="MU005572">
    <property type="protein sequence ID" value="KAF2689206.1"/>
    <property type="molecule type" value="Genomic_DNA"/>
</dbReference>
<evidence type="ECO:0000313" key="2">
    <source>
        <dbReference type="Proteomes" id="UP000799291"/>
    </source>
</evidence>
<accession>A0A6G1JFG1</accession>
<name>A0A6G1JFG1_9PLEO</name>
<evidence type="ECO:0000313" key="1">
    <source>
        <dbReference type="EMBL" id="KAF2689206.1"/>
    </source>
</evidence>
<proteinExistence type="predicted"/>
<dbReference type="Proteomes" id="UP000799291">
    <property type="component" value="Unassembled WGS sequence"/>
</dbReference>